<name>A0A2K9B4J9_9GAMM</name>
<sequence>MPSAEQAIGKVISTFKRARIEYVIIEKNTETELFFRRPYYSHGGSAEGKKVGSAEIYKVE</sequence>
<dbReference type="AlphaFoldDB" id="A0A2K9B4J9"/>
<gene>
    <name evidence="1" type="ORF">CW740_11445</name>
</gene>
<dbReference type="Proteomes" id="UP000232693">
    <property type="component" value="Chromosome"/>
</dbReference>
<dbReference type="OrthoDB" id="6401508at2"/>
<keyword evidence="2" id="KW-1185">Reference proteome</keyword>
<protein>
    <submittedName>
        <fullName evidence="1">Uncharacterized protein</fullName>
    </submittedName>
</protein>
<accession>A0A2K9B4J9</accession>
<proteinExistence type="predicted"/>
<reference evidence="1 2" key="1">
    <citation type="submission" date="2017-12" db="EMBL/GenBank/DDBJ databases">
        <title>Kangiella profundi FT102 completed genome.</title>
        <authorList>
            <person name="Xu J."/>
            <person name="Wang J."/>
            <person name="Lu Y."/>
        </authorList>
    </citation>
    <scope>NUCLEOTIDE SEQUENCE [LARGE SCALE GENOMIC DNA]</scope>
    <source>
        <strain evidence="1 2">FT102</strain>
    </source>
</reference>
<dbReference type="RefSeq" id="WP_106647620.1">
    <property type="nucleotide sequence ID" value="NZ_BMGO01000001.1"/>
</dbReference>
<organism evidence="1 2">
    <name type="scientific">Kangiella profundi</name>
    <dbReference type="NCBI Taxonomy" id="1561924"/>
    <lineage>
        <taxon>Bacteria</taxon>
        <taxon>Pseudomonadati</taxon>
        <taxon>Pseudomonadota</taxon>
        <taxon>Gammaproteobacteria</taxon>
        <taxon>Kangiellales</taxon>
        <taxon>Kangiellaceae</taxon>
        <taxon>Kangiella</taxon>
    </lineage>
</organism>
<dbReference type="EMBL" id="CP025120">
    <property type="protein sequence ID" value="AUD79828.1"/>
    <property type="molecule type" value="Genomic_DNA"/>
</dbReference>
<evidence type="ECO:0000313" key="1">
    <source>
        <dbReference type="EMBL" id="AUD79828.1"/>
    </source>
</evidence>
<evidence type="ECO:0000313" key="2">
    <source>
        <dbReference type="Proteomes" id="UP000232693"/>
    </source>
</evidence>
<dbReference type="KEGG" id="kpd:CW740_11445"/>